<protein>
    <submittedName>
        <fullName evidence="1">Uncharacterized protein</fullName>
    </submittedName>
</protein>
<accession>A0A164RBQ2</accession>
<sequence length="723" mass="82123">MDLGQKATMLGIQVVSIKVSGTTLTKISSFILPHKFAQVLVDRHGPRASFAISASSIIAEVHVETPSISVASLKCENALFLDEICTFHCLRSTTVYGFQITMLSRFKSNDLILVFDELSEFILMCLCDASYDSCVGTVDSVLELLFDGCSTRVAKPEKINHLIDITLPKFDGHFRRSIGLDLLESPCNTNREGKYVRFPYLNFSCKLIRFNTTQNSVRAGWRGLGATQKGKPQASTRSICDPYLCYSMPFDACPAEVVREIFAFYVADEKIYEKPEHRLTLPLRLSHINRFTRRVALRCEPVWKRIYGHWPSAAREAFLTRARQDITMIIDTRQEAKMKDEDDGLDLLHRFRWEKFITKNMEAFVALELDIHNARCLRALAPALATPSPNLVSCSIKLCKERQNDFDPRKFFSYDAPRLRTAVFDTSLSIDLHEFPSLTDVTLTVDRSNSRRVITALTALPQLQKIGLIGQSSDDDIPEFMDHLHHEPLAVTFSCKELLLRKLRPTSVHRFLWNVRLPSMKHARVYETMVSPDGDFLEGILGNNQIYPNTVNKIYSSVATDHLHAETLSIALYPDVYEVKIIGTFNLLYRSNWSAMGPRIIDDPHLFETIVLILTSLYADLAKEPTQLFVHDGISDTTPRRRTFSCPDRMVLWRTVFGCYRRVATLTMSGYPEALIPALHMAGNALADLETLDLHCDIPADSEELISALHEINNRRNIEINFK</sequence>
<evidence type="ECO:0000313" key="1">
    <source>
        <dbReference type="EMBL" id="KZS90424.1"/>
    </source>
</evidence>
<keyword evidence="2" id="KW-1185">Reference proteome</keyword>
<evidence type="ECO:0000313" key="2">
    <source>
        <dbReference type="Proteomes" id="UP000076722"/>
    </source>
</evidence>
<proteinExistence type="predicted"/>
<organism evidence="1 2">
    <name type="scientific">Sistotremastrum niveocremeum HHB9708</name>
    <dbReference type="NCBI Taxonomy" id="1314777"/>
    <lineage>
        <taxon>Eukaryota</taxon>
        <taxon>Fungi</taxon>
        <taxon>Dikarya</taxon>
        <taxon>Basidiomycota</taxon>
        <taxon>Agaricomycotina</taxon>
        <taxon>Agaricomycetes</taxon>
        <taxon>Sistotremastrales</taxon>
        <taxon>Sistotremastraceae</taxon>
        <taxon>Sertulicium</taxon>
        <taxon>Sertulicium niveocremeum</taxon>
    </lineage>
</organism>
<dbReference type="EMBL" id="KV419421">
    <property type="protein sequence ID" value="KZS90424.1"/>
    <property type="molecule type" value="Genomic_DNA"/>
</dbReference>
<dbReference type="Proteomes" id="UP000076722">
    <property type="component" value="Unassembled WGS sequence"/>
</dbReference>
<name>A0A164RBQ2_9AGAM</name>
<dbReference type="AlphaFoldDB" id="A0A164RBQ2"/>
<gene>
    <name evidence="1" type="ORF">SISNIDRAFT_468501</name>
</gene>
<reference evidence="1 2" key="1">
    <citation type="journal article" date="2016" name="Mol. Biol. Evol.">
        <title>Comparative Genomics of Early-Diverging Mushroom-Forming Fungi Provides Insights into the Origins of Lignocellulose Decay Capabilities.</title>
        <authorList>
            <person name="Nagy L.G."/>
            <person name="Riley R."/>
            <person name="Tritt A."/>
            <person name="Adam C."/>
            <person name="Daum C."/>
            <person name="Floudas D."/>
            <person name="Sun H."/>
            <person name="Yadav J.S."/>
            <person name="Pangilinan J."/>
            <person name="Larsson K.H."/>
            <person name="Matsuura K."/>
            <person name="Barry K."/>
            <person name="Labutti K."/>
            <person name="Kuo R."/>
            <person name="Ohm R.A."/>
            <person name="Bhattacharya S.S."/>
            <person name="Shirouzu T."/>
            <person name="Yoshinaga Y."/>
            <person name="Martin F.M."/>
            <person name="Grigoriev I.V."/>
            <person name="Hibbett D.S."/>
        </authorList>
    </citation>
    <scope>NUCLEOTIDE SEQUENCE [LARGE SCALE GENOMIC DNA]</scope>
    <source>
        <strain evidence="1 2">HHB9708</strain>
    </source>
</reference>